<evidence type="ECO:0000256" key="1">
    <source>
        <dbReference type="PROSITE-ProRule" id="PRU00339"/>
    </source>
</evidence>
<dbReference type="SMART" id="SM00028">
    <property type="entry name" value="TPR"/>
    <property type="match status" value="4"/>
</dbReference>
<dbReference type="SUPFAM" id="SSF48452">
    <property type="entry name" value="TPR-like"/>
    <property type="match status" value="1"/>
</dbReference>
<dbReference type="InterPro" id="IPR019734">
    <property type="entry name" value="TPR_rpt"/>
</dbReference>
<dbReference type="InterPro" id="IPR004101">
    <property type="entry name" value="Mur_ligase_C"/>
</dbReference>
<evidence type="ECO:0000256" key="3">
    <source>
        <dbReference type="SAM" id="MobiDB-lite"/>
    </source>
</evidence>
<dbReference type="GO" id="GO:0016881">
    <property type="term" value="F:acid-amino acid ligase activity"/>
    <property type="evidence" value="ECO:0007669"/>
    <property type="project" value="InterPro"/>
</dbReference>
<reference evidence="6" key="1">
    <citation type="submission" date="2017-05" db="EMBL/GenBank/DDBJ databases">
        <authorList>
            <person name="Sharma S."/>
            <person name="Sidhu C."/>
            <person name="Pinnaka A.K."/>
        </authorList>
    </citation>
    <scope>NUCLEOTIDE SEQUENCE [LARGE SCALE GENOMIC DNA]</scope>
    <source>
        <strain evidence="6">AK93</strain>
    </source>
</reference>
<dbReference type="SUPFAM" id="SSF53244">
    <property type="entry name" value="MurD-like peptide ligases, peptide-binding domain"/>
    <property type="match status" value="1"/>
</dbReference>
<dbReference type="Pfam" id="PF08245">
    <property type="entry name" value="Mur_ligase_M"/>
    <property type="match status" value="1"/>
</dbReference>
<comment type="caution">
    <text evidence="5">The sequence shown here is derived from an EMBL/GenBank/DDBJ whole genome shotgun (WGS) entry which is preliminary data.</text>
</comment>
<dbReference type="Gene3D" id="3.90.190.20">
    <property type="entry name" value="Mur ligase, C-terminal domain"/>
    <property type="match status" value="1"/>
</dbReference>
<feature type="region of interest" description="Disordered" evidence="3">
    <location>
        <begin position="295"/>
        <end position="327"/>
    </location>
</feature>
<evidence type="ECO:0000313" key="6">
    <source>
        <dbReference type="Proteomes" id="UP000256763"/>
    </source>
</evidence>
<dbReference type="InterPro" id="IPR013221">
    <property type="entry name" value="Mur_ligase_cen"/>
</dbReference>
<dbReference type="Gene3D" id="3.40.1190.10">
    <property type="entry name" value="Mur-like, catalytic domain"/>
    <property type="match status" value="1"/>
</dbReference>
<proteinExistence type="predicted"/>
<feature type="repeat" description="TPR" evidence="1">
    <location>
        <begin position="130"/>
        <end position="163"/>
    </location>
</feature>
<dbReference type="PANTHER" id="PTHR23135:SF18">
    <property type="entry name" value="CYANOPHYCIN SYNTHETASE"/>
    <property type="match status" value="1"/>
</dbReference>
<keyword evidence="2" id="KW-0547">Nucleotide-binding</keyword>
<keyword evidence="2" id="KW-0067">ATP-binding</keyword>
<dbReference type="InterPro" id="IPR036565">
    <property type="entry name" value="Mur-like_cat_sf"/>
</dbReference>
<keyword evidence="1" id="KW-0802">TPR repeat</keyword>
<gene>
    <name evidence="5" type="ORF">CAL65_12370</name>
</gene>
<accession>A0A3E0WS96</accession>
<keyword evidence="6" id="KW-1185">Reference proteome</keyword>
<dbReference type="PANTHER" id="PTHR23135">
    <property type="entry name" value="MUR LIGASE FAMILY MEMBER"/>
    <property type="match status" value="1"/>
</dbReference>
<dbReference type="SUPFAM" id="SSF53623">
    <property type="entry name" value="MurD-like peptide ligases, catalytic domain"/>
    <property type="match status" value="1"/>
</dbReference>
<feature type="domain" description="ATP-grasp" evidence="4">
    <location>
        <begin position="576"/>
        <end position="828"/>
    </location>
</feature>
<dbReference type="InterPro" id="IPR036615">
    <property type="entry name" value="Mur_ligase_C_dom_sf"/>
</dbReference>
<feature type="compositionally biased region" description="Low complexity" evidence="3">
    <location>
        <begin position="310"/>
        <end position="325"/>
    </location>
</feature>
<dbReference type="EMBL" id="NFZW01000011">
    <property type="protein sequence ID" value="RFA35718.1"/>
    <property type="molecule type" value="Genomic_DNA"/>
</dbReference>
<dbReference type="GO" id="GO:0046872">
    <property type="term" value="F:metal ion binding"/>
    <property type="evidence" value="ECO:0007669"/>
    <property type="project" value="InterPro"/>
</dbReference>
<sequence>MSKNATVLSRIGLVCAIRCGDHAIMSSRKNNRTANKRQHTLSGRGASSAAVAKAAAEQSASIESLLQQAMHAHEQGQVVQAMAACQKALALQPDHDGALHLTGLMAVSTGNLEIAENMLTRAANVEPHNADYRNSLGFVQYRRGKLRDAAASFNAALRIDPSHRDAQDNFKAISQALEESGQAGDAIAPADDQTLADVERLIAAGDFKQAAETCAAFAKQVPDGDARPLYLLALLNRHVGDLRKGITFIERALDRDPAQGKWWALYADLLEVRGQSIEAENARQQAKALGVTTAERVSGANARKPTQQSAPANTGAPTAAPVPVAKNIDPVPMTSGAAGKNRIKTTFKALKNTLVTEGCRLGLAEPTFTVDIYLRKAPEDVAAFNRRMRAKADNFFPEGPLAGLHEGAWPSAYLIQEEEEISFDGKPLAEVGAWVVALSIAAQRLIGDAVWKGRVLAADDERVTIAIPWQRRKAASEALQHAVQCIQEWTREAKQKRDEALAAIYEWHEGYRAGGLEPMNSYLALAAKRRGIPVRSLGQQFVFMGWGVNGRRMNLSISENTSWVSLIAARNKYYASVLLERGGVPVPPAKLVNTLSAARAAAAEFGWPVVVKPAGEDQGVDVVPGIIDSTMLREAFEKAIRNTKGAVLVEKHVRGDDHRLLVVNGKMIAAARREPAAVVGDGERTVVELVEATNADPRRGTSKSSLLMQFELDAEALALLEDQGLSKDSVLAAGQTVALRRTPNISTGGTAVDVTDEVHPDNAYLAVRAANILGLEIAGVDLLCPDISRSWRETGGYICELNGGPGLRPHWLGAPQRELCGEIIDNLYPQHHWRIPTAAITGTNGKSTVCRMLHWIWMTAGKTTGVATTNGVWIDDFLVDDRNLSGNPGGVRILTDRTVETAVIEMPRKGLIYLGHPCDRYDVAALLNVRDDHIGVDGIHSLEEMAWLKAEVLEHATDAVVVNADDPLCMKMLQRSGAKRHLLVAESLDSPPMQAHLRDGGAGAYIGERDRTRWLVLAEGANEHYLVPLDAIPATMNGLLRFNEANALFAAALAWAQGVPLATIEQALRSFVSTPERNPGRYNFIDGFPFQVVLDYGHNPDAAKELCRVVRQLPVSGKLHLVSLKLGLRHKAHIGEIVPVLADTFDTFTLSCSPEVVEDSPEYAGRDPLRNMLGYFESCLIEAGVDPSIIETHIDQQQAIREGLAKGRPGDLVLVLSEPDVALPIINAEKERFMAGS</sequence>
<dbReference type="Gene3D" id="3.30.470.20">
    <property type="entry name" value="ATP-grasp fold, B domain"/>
    <property type="match status" value="2"/>
</dbReference>
<dbReference type="Proteomes" id="UP000256763">
    <property type="component" value="Unassembled WGS sequence"/>
</dbReference>
<dbReference type="Pfam" id="PF13432">
    <property type="entry name" value="TPR_16"/>
    <property type="match status" value="1"/>
</dbReference>
<dbReference type="GO" id="GO:0005524">
    <property type="term" value="F:ATP binding"/>
    <property type="evidence" value="ECO:0007669"/>
    <property type="project" value="UniProtKB-UniRule"/>
</dbReference>
<feature type="compositionally biased region" description="Basic residues" evidence="3">
    <location>
        <begin position="29"/>
        <end position="39"/>
    </location>
</feature>
<name>A0A3E0WS96_9GAMM</name>
<evidence type="ECO:0000313" key="5">
    <source>
        <dbReference type="EMBL" id="RFA35718.1"/>
    </source>
</evidence>
<dbReference type="PROSITE" id="PS50975">
    <property type="entry name" value="ATP_GRASP"/>
    <property type="match status" value="1"/>
</dbReference>
<protein>
    <recommendedName>
        <fullName evidence="4">ATP-grasp domain-containing protein</fullName>
    </recommendedName>
</protein>
<evidence type="ECO:0000259" key="4">
    <source>
        <dbReference type="PROSITE" id="PS50975"/>
    </source>
</evidence>
<dbReference type="PROSITE" id="PS50005">
    <property type="entry name" value="TPR"/>
    <property type="match status" value="1"/>
</dbReference>
<dbReference type="InterPro" id="IPR011990">
    <property type="entry name" value="TPR-like_helical_dom_sf"/>
</dbReference>
<dbReference type="Pfam" id="PF02875">
    <property type="entry name" value="Mur_ligase_C"/>
    <property type="match status" value="1"/>
</dbReference>
<dbReference type="Gene3D" id="1.25.40.10">
    <property type="entry name" value="Tetratricopeptide repeat domain"/>
    <property type="match status" value="2"/>
</dbReference>
<evidence type="ECO:0000256" key="2">
    <source>
        <dbReference type="PROSITE-ProRule" id="PRU00409"/>
    </source>
</evidence>
<organism evidence="5 6">
    <name type="scientific">Alkalilimnicola ehrlichii</name>
    <dbReference type="NCBI Taxonomy" id="351052"/>
    <lineage>
        <taxon>Bacteria</taxon>
        <taxon>Pseudomonadati</taxon>
        <taxon>Pseudomonadota</taxon>
        <taxon>Gammaproteobacteria</taxon>
        <taxon>Chromatiales</taxon>
        <taxon>Ectothiorhodospiraceae</taxon>
        <taxon>Alkalilimnicola</taxon>
    </lineage>
</organism>
<dbReference type="AlphaFoldDB" id="A0A3E0WS96"/>
<dbReference type="SUPFAM" id="SSF56059">
    <property type="entry name" value="Glutathione synthetase ATP-binding domain-like"/>
    <property type="match status" value="1"/>
</dbReference>
<dbReference type="InterPro" id="IPR011761">
    <property type="entry name" value="ATP-grasp"/>
</dbReference>
<feature type="region of interest" description="Disordered" evidence="3">
    <location>
        <begin position="28"/>
        <end position="49"/>
    </location>
</feature>